<evidence type="ECO:0000256" key="4">
    <source>
        <dbReference type="ARBA" id="ARBA00023136"/>
    </source>
</evidence>
<reference evidence="6 7" key="1">
    <citation type="submission" date="2023-03" db="EMBL/GenBank/DDBJ databases">
        <title>Novel Species.</title>
        <authorList>
            <person name="Ma S."/>
        </authorList>
    </citation>
    <scope>NUCLEOTIDE SEQUENCE [LARGE SCALE GENOMIC DNA]</scope>
    <source>
        <strain evidence="6 7">LIND6LT2</strain>
    </source>
</reference>
<keyword evidence="7" id="KW-1185">Reference proteome</keyword>
<gene>
    <name evidence="6" type="ORF">QBE51_13610</name>
</gene>
<dbReference type="RefSeq" id="WP_341876780.1">
    <property type="nucleotide sequence ID" value="NZ_CP121687.1"/>
</dbReference>
<evidence type="ECO:0000313" key="6">
    <source>
        <dbReference type="EMBL" id="WZL69792.1"/>
    </source>
</evidence>
<dbReference type="InterPro" id="IPR002781">
    <property type="entry name" value="TM_pro_TauE-like"/>
</dbReference>
<proteinExistence type="inferred from homology"/>
<organism evidence="6 7">
    <name type="scientific">Defluviitalea saccharophila</name>
    <dbReference type="NCBI Taxonomy" id="879970"/>
    <lineage>
        <taxon>Bacteria</taxon>
        <taxon>Bacillati</taxon>
        <taxon>Bacillota</taxon>
        <taxon>Clostridia</taxon>
        <taxon>Lachnospirales</taxon>
        <taxon>Defluviitaleaceae</taxon>
        <taxon>Defluviitalea</taxon>
    </lineage>
</organism>
<dbReference type="PANTHER" id="PTHR43483:SF3">
    <property type="entry name" value="MEMBRANE TRANSPORTER PROTEIN HI_0806-RELATED"/>
    <property type="match status" value="1"/>
</dbReference>
<dbReference type="Proteomes" id="UP001486565">
    <property type="component" value="Chromosome"/>
</dbReference>
<keyword evidence="3 5" id="KW-1133">Transmembrane helix</keyword>
<evidence type="ECO:0000256" key="5">
    <source>
        <dbReference type="RuleBase" id="RU363041"/>
    </source>
</evidence>
<keyword evidence="5" id="KW-1003">Cell membrane</keyword>
<feature type="transmembrane region" description="Helical" evidence="5">
    <location>
        <begin position="41"/>
        <end position="59"/>
    </location>
</feature>
<dbReference type="Pfam" id="PF01925">
    <property type="entry name" value="TauE"/>
    <property type="match status" value="1"/>
</dbReference>
<evidence type="ECO:0000256" key="3">
    <source>
        <dbReference type="ARBA" id="ARBA00022989"/>
    </source>
</evidence>
<name>A0ABZ2Y356_9FIRM</name>
<evidence type="ECO:0000313" key="7">
    <source>
        <dbReference type="Proteomes" id="UP001486565"/>
    </source>
</evidence>
<dbReference type="EMBL" id="CP121687">
    <property type="protein sequence ID" value="WZL69792.1"/>
    <property type="molecule type" value="Genomic_DNA"/>
</dbReference>
<sequence length="123" mass="13541">MILFIIGLLSGLISGMGIGGGTVLIPALTLFVGMSQHNAQSINLIYFIPTAIAALVIHIRNKRIRKELLWFLIGGGVIGAVIGSFVAISLDAVFLRRLFGVFLFYMGIKEIRKNKRKIKVNRE</sequence>
<comment type="subcellular location">
    <subcellularLocation>
        <location evidence="5">Cell membrane</location>
        <topology evidence="5">Multi-pass membrane protein</topology>
    </subcellularLocation>
    <subcellularLocation>
        <location evidence="1">Membrane</location>
        <topology evidence="1">Multi-pass membrane protein</topology>
    </subcellularLocation>
</comment>
<accession>A0ABZ2Y356</accession>
<feature type="transmembrane region" description="Helical" evidence="5">
    <location>
        <begin position="68"/>
        <end position="88"/>
    </location>
</feature>
<keyword evidence="2 5" id="KW-0812">Transmembrane</keyword>
<evidence type="ECO:0000256" key="1">
    <source>
        <dbReference type="ARBA" id="ARBA00004141"/>
    </source>
</evidence>
<dbReference type="PANTHER" id="PTHR43483">
    <property type="entry name" value="MEMBRANE TRANSPORTER PROTEIN HI_0806-RELATED"/>
    <property type="match status" value="1"/>
</dbReference>
<comment type="similarity">
    <text evidence="5">Belongs to the 4-toluene sulfonate uptake permease (TSUP) (TC 2.A.102) family.</text>
</comment>
<keyword evidence="4 5" id="KW-0472">Membrane</keyword>
<feature type="transmembrane region" description="Helical" evidence="5">
    <location>
        <begin position="94"/>
        <end position="112"/>
    </location>
</feature>
<evidence type="ECO:0000256" key="2">
    <source>
        <dbReference type="ARBA" id="ARBA00022692"/>
    </source>
</evidence>
<protein>
    <recommendedName>
        <fullName evidence="5">Probable membrane transporter protein</fullName>
    </recommendedName>
</protein>